<protein>
    <recommendedName>
        <fullName evidence="8">Nitroreductase domain-containing protein</fullName>
    </recommendedName>
</protein>
<keyword evidence="10" id="KW-1185">Reference proteome</keyword>
<evidence type="ECO:0000256" key="4">
    <source>
        <dbReference type="ARBA" id="ARBA00022643"/>
    </source>
</evidence>
<name>A0A4R1G0L3_9PAST</name>
<dbReference type="Proteomes" id="UP000294702">
    <property type="component" value="Unassembled WGS sequence"/>
</dbReference>
<comment type="cofactor">
    <cofactor evidence="1">
        <name>FMN</name>
        <dbReference type="ChEBI" id="CHEBI:58210"/>
    </cofactor>
</comment>
<comment type="caution">
    <text evidence="9">The sequence shown here is derived from an EMBL/GenBank/DDBJ whole genome shotgun (WGS) entry which is preliminary data.</text>
</comment>
<sequence>MINKQDILNAYHYRHACKAYDSSKKVSREDMDFILETARLSPSSFGFEPWRFLVIENPKIKQLLHDNAWGLKDKINDCSHVVIILARKQASLLADSEYITHMMKDVHHLPDDVVALRQEFYRQYASNEANLVGNERAYYDWASKQTYIALGNMLTSAAMIGIDSTPVEGFPYDKLNDLLVEQDLYNGDEFRISVMALFGYRLHQPREKTRQATEDVIKWIE</sequence>
<evidence type="ECO:0000259" key="8">
    <source>
        <dbReference type="Pfam" id="PF00881"/>
    </source>
</evidence>
<dbReference type="Gene3D" id="3.40.109.10">
    <property type="entry name" value="NADH Oxidase"/>
    <property type="match status" value="1"/>
</dbReference>
<dbReference type="InterPro" id="IPR050627">
    <property type="entry name" value="Nitroreductase/BluB"/>
</dbReference>
<evidence type="ECO:0000313" key="9">
    <source>
        <dbReference type="EMBL" id="TCK01577.1"/>
    </source>
</evidence>
<keyword evidence="6" id="KW-0560">Oxidoreductase</keyword>
<dbReference type="EMBL" id="SMFT01000001">
    <property type="protein sequence ID" value="TCK01577.1"/>
    <property type="molecule type" value="Genomic_DNA"/>
</dbReference>
<dbReference type="PANTHER" id="PTHR23026">
    <property type="entry name" value="NADPH NITROREDUCTASE"/>
    <property type="match status" value="1"/>
</dbReference>
<gene>
    <name evidence="9" type="ORF">EV694_0193</name>
</gene>
<keyword evidence="5" id="KW-0521">NADP</keyword>
<dbReference type="Pfam" id="PF00881">
    <property type="entry name" value="Nitroreductase"/>
    <property type="match status" value="1"/>
</dbReference>
<dbReference type="GO" id="GO:0005829">
    <property type="term" value="C:cytosol"/>
    <property type="evidence" value="ECO:0007669"/>
    <property type="project" value="TreeGrafter"/>
</dbReference>
<organism evidence="9 10">
    <name type="scientific">Volucribacter psittacicida</name>
    <dbReference type="NCBI Taxonomy" id="203482"/>
    <lineage>
        <taxon>Bacteria</taxon>
        <taxon>Pseudomonadati</taxon>
        <taxon>Pseudomonadota</taxon>
        <taxon>Gammaproteobacteria</taxon>
        <taxon>Pasteurellales</taxon>
        <taxon>Pasteurellaceae</taxon>
        <taxon>Volucribacter</taxon>
    </lineage>
</organism>
<evidence type="ECO:0000256" key="5">
    <source>
        <dbReference type="ARBA" id="ARBA00022857"/>
    </source>
</evidence>
<evidence type="ECO:0000256" key="1">
    <source>
        <dbReference type="ARBA" id="ARBA00001917"/>
    </source>
</evidence>
<accession>A0A4R1G0L3</accession>
<dbReference type="GO" id="GO:0046857">
    <property type="term" value="F:oxidoreductase activity, acting on other nitrogenous compounds as donors, with NAD or NADP as acceptor"/>
    <property type="evidence" value="ECO:0007669"/>
    <property type="project" value="TreeGrafter"/>
</dbReference>
<dbReference type="InterPro" id="IPR029479">
    <property type="entry name" value="Nitroreductase"/>
</dbReference>
<keyword evidence="4" id="KW-0288">FMN</keyword>
<dbReference type="GO" id="GO:0046256">
    <property type="term" value="P:2,4,6-trinitrotoluene catabolic process"/>
    <property type="evidence" value="ECO:0007669"/>
    <property type="project" value="TreeGrafter"/>
</dbReference>
<evidence type="ECO:0000256" key="2">
    <source>
        <dbReference type="ARBA" id="ARBA00007118"/>
    </source>
</evidence>
<evidence type="ECO:0000256" key="6">
    <source>
        <dbReference type="ARBA" id="ARBA00023002"/>
    </source>
</evidence>
<dbReference type="SUPFAM" id="SSF55469">
    <property type="entry name" value="FMN-dependent nitroreductase-like"/>
    <property type="match status" value="1"/>
</dbReference>
<evidence type="ECO:0000313" key="10">
    <source>
        <dbReference type="Proteomes" id="UP000294702"/>
    </source>
</evidence>
<dbReference type="InterPro" id="IPR000415">
    <property type="entry name" value="Nitroreductase-like"/>
</dbReference>
<evidence type="ECO:0000256" key="7">
    <source>
        <dbReference type="ARBA" id="ARBA00023027"/>
    </source>
</evidence>
<dbReference type="RefSeq" id="WP_132687962.1">
    <property type="nucleotide sequence ID" value="NZ_SMFT01000001.1"/>
</dbReference>
<reference evidence="9 10" key="1">
    <citation type="submission" date="2019-03" db="EMBL/GenBank/DDBJ databases">
        <title>Genomic Encyclopedia of Type Strains, Phase IV (KMG-IV): sequencing the most valuable type-strain genomes for metagenomic binning, comparative biology and taxonomic classification.</title>
        <authorList>
            <person name="Goeker M."/>
        </authorList>
    </citation>
    <scope>NUCLEOTIDE SEQUENCE [LARGE SCALE GENOMIC DNA]</scope>
    <source>
        <strain evidence="9 10">DSM 15534</strain>
    </source>
</reference>
<feature type="domain" description="Nitroreductase" evidence="8">
    <location>
        <begin position="13"/>
        <end position="179"/>
    </location>
</feature>
<dbReference type="OrthoDB" id="9809288at2"/>
<dbReference type="PANTHER" id="PTHR23026:SF125">
    <property type="entry name" value="OXYGEN-INSENSITIVE NAD(P)H NITROREDUCTASE"/>
    <property type="match status" value="1"/>
</dbReference>
<dbReference type="CDD" id="cd02149">
    <property type="entry name" value="NfsB-like"/>
    <property type="match status" value="1"/>
</dbReference>
<comment type="similarity">
    <text evidence="2">Belongs to the nitroreductase family.</text>
</comment>
<evidence type="ECO:0000256" key="3">
    <source>
        <dbReference type="ARBA" id="ARBA00022630"/>
    </source>
</evidence>
<dbReference type="AlphaFoldDB" id="A0A4R1G0L3"/>
<keyword evidence="7" id="KW-0520">NAD</keyword>
<dbReference type="InterPro" id="IPR033878">
    <property type="entry name" value="NfsB-like"/>
</dbReference>
<keyword evidence="3" id="KW-0285">Flavoprotein</keyword>
<proteinExistence type="inferred from homology"/>